<feature type="region of interest" description="Disordered" evidence="3">
    <location>
        <begin position="922"/>
        <end position="992"/>
    </location>
</feature>
<proteinExistence type="predicted"/>
<evidence type="ECO:0000313" key="5">
    <source>
        <dbReference type="Proteomes" id="UP000241462"/>
    </source>
</evidence>
<dbReference type="SUPFAM" id="SSF52058">
    <property type="entry name" value="L domain-like"/>
    <property type="match status" value="1"/>
</dbReference>
<dbReference type="InterPro" id="IPR001611">
    <property type="entry name" value="Leu-rich_rpt"/>
</dbReference>
<dbReference type="Pfam" id="PF13855">
    <property type="entry name" value="LRR_8"/>
    <property type="match status" value="1"/>
</dbReference>
<feature type="compositionally biased region" description="Polar residues" evidence="3">
    <location>
        <begin position="483"/>
        <end position="492"/>
    </location>
</feature>
<feature type="compositionally biased region" description="Polar residues" evidence="3">
    <location>
        <begin position="366"/>
        <end position="376"/>
    </location>
</feature>
<dbReference type="SMART" id="SM00364">
    <property type="entry name" value="LRR_BAC"/>
    <property type="match status" value="3"/>
</dbReference>
<accession>A0A2T2ZYH4</accession>
<reference evidence="4 5" key="1">
    <citation type="journal article" date="2018" name="Mycol. Prog.">
        <title>Coniella lustricola, a new species from submerged detritus.</title>
        <authorList>
            <person name="Raudabaugh D.B."/>
            <person name="Iturriaga T."/>
            <person name="Carver A."/>
            <person name="Mondo S."/>
            <person name="Pangilinan J."/>
            <person name="Lipzen A."/>
            <person name="He G."/>
            <person name="Amirebrahimi M."/>
            <person name="Grigoriev I.V."/>
            <person name="Miller A.N."/>
        </authorList>
    </citation>
    <scope>NUCLEOTIDE SEQUENCE [LARGE SCALE GENOMIC DNA]</scope>
    <source>
        <strain evidence="4 5">B22-T-1</strain>
    </source>
</reference>
<feature type="compositionally biased region" description="Low complexity" evidence="3">
    <location>
        <begin position="143"/>
        <end position="166"/>
    </location>
</feature>
<dbReference type="AlphaFoldDB" id="A0A2T2ZYH4"/>
<feature type="compositionally biased region" description="Low complexity" evidence="3">
    <location>
        <begin position="273"/>
        <end position="297"/>
    </location>
</feature>
<evidence type="ECO:0000256" key="2">
    <source>
        <dbReference type="ARBA" id="ARBA00022737"/>
    </source>
</evidence>
<feature type="compositionally biased region" description="Low complexity" evidence="3">
    <location>
        <begin position="930"/>
        <end position="950"/>
    </location>
</feature>
<dbReference type="EMBL" id="KZ678563">
    <property type="protein sequence ID" value="PSR79547.1"/>
    <property type="molecule type" value="Genomic_DNA"/>
</dbReference>
<dbReference type="GO" id="GO:0005737">
    <property type="term" value="C:cytoplasm"/>
    <property type="evidence" value="ECO:0007669"/>
    <property type="project" value="TreeGrafter"/>
</dbReference>
<name>A0A2T2ZYH4_9PEZI</name>
<dbReference type="PANTHER" id="PTHR48051">
    <property type="match status" value="1"/>
</dbReference>
<feature type="compositionally biased region" description="Polar residues" evidence="3">
    <location>
        <begin position="423"/>
        <end position="452"/>
    </location>
</feature>
<dbReference type="Gene3D" id="3.80.10.10">
    <property type="entry name" value="Ribonuclease Inhibitor"/>
    <property type="match status" value="2"/>
</dbReference>
<feature type="compositionally biased region" description="Polar residues" evidence="3">
    <location>
        <begin position="177"/>
        <end position="202"/>
    </location>
</feature>
<evidence type="ECO:0008006" key="6">
    <source>
        <dbReference type="Google" id="ProtNLM"/>
    </source>
</evidence>
<dbReference type="STRING" id="2025994.A0A2T2ZYH4"/>
<dbReference type="InParanoid" id="A0A2T2ZYH4"/>
<dbReference type="PANTHER" id="PTHR48051:SF27">
    <property type="entry name" value="LEUCINE-RICH REPEAT-CONTAINING PROTEIN 40"/>
    <property type="match status" value="1"/>
</dbReference>
<feature type="compositionally biased region" description="Pro residues" evidence="3">
    <location>
        <begin position="968"/>
        <end position="980"/>
    </location>
</feature>
<keyword evidence="5" id="KW-1185">Reference proteome</keyword>
<sequence>MEEHRPVGGKTGLPRPMSRLPAPKPANTIRRSASKPSLTALPPPPAAASEQSELRAPRLRPAASRERLSSAPSLGKSSFGSIPTPAAATTARPAPSSSSSSISSTARTLSRPRPVSSLPTAHSQPSIPRLSGVGNNFSRPPRDQLSSLPEQESSSDRQPSSSSSASTKLPGLRKRPSSQWISAAQSSRTRTPSISNATSDSVSGDAPSHTDAVDERAARNKSRSRPSLAERTMETLSHLSPAPPLRAKASSSNFFELDPLAGNSRPTSRRASRPPSSLRSESSNPSQRRALSRPGSSCGPGPGQGNNHNGMLMSSPLGPHTSSIDESSARGRTVGTRMRTPSKTGAPRNLRSQLAMPSSMRLPRSRTPSIDNSSADPMSPIASEETASRPLQLRPSPNPVFKKPTAPAIKKPVPLSLTPRKGSITSLKSSATASGEDATFSTSSPKSSQTALSAAESPPQFKKSSAALREQIARAKAAKRVGTQETSSQHNAPSHGKGSDMPVIPTDTTFDFGLSDNPFNLKRDAASASKVLQTRVAAARTSGRLNIAALGLKEIPSEVKNMYSLESIGGNDGSWAESVDLTRFVAADNELEMIDESLFPDVALEELAEDDDFEGLLFGGLETLDLHGNMLISLPPGLRRLTLLTSLNLSSNRLANNCLDTISQIKALRDLKLGGNLLWGTLEPDFGRLANLEIIDLHGNNLQALPPSFAELRRLRILNLAENNFETLPFDILSKLPLTELNARKNKLSGVLVQDGTETMPTLQTLDVSSNQLTAISRPNNALSMPALTQLCVSMNRIQALPDVSSWLELTTLAADENSINAFPDGFADLHMLRHADLSSNDIRTIPAEVARMARLTMLRLSGNPLRDRKFVTASMEELKEMLEARLQPPSAALDGKFDMDTDGSEGLIAEAITSDEANVLEPAFGPGVSRSQSWGSGYGSQHQQQQQQQQDDEDNRTDTDDFATPPTSMPGSPPVPPPQAQSTPGVPSWFG</sequence>
<evidence type="ECO:0000256" key="1">
    <source>
        <dbReference type="ARBA" id="ARBA00022614"/>
    </source>
</evidence>
<dbReference type="Proteomes" id="UP000241462">
    <property type="component" value="Unassembled WGS sequence"/>
</dbReference>
<dbReference type="OrthoDB" id="676979at2759"/>
<organism evidence="4 5">
    <name type="scientific">Coniella lustricola</name>
    <dbReference type="NCBI Taxonomy" id="2025994"/>
    <lineage>
        <taxon>Eukaryota</taxon>
        <taxon>Fungi</taxon>
        <taxon>Dikarya</taxon>
        <taxon>Ascomycota</taxon>
        <taxon>Pezizomycotina</taxon>
        <taxon>Sordariomycetes</taxon>
        <taxon>Sordariomycetidae</taxon>
        <taxon>Diaporthales</taxon>
        <taxon>Schizoparmaceae</taxon>
        <taxon>Coniella</taxon>
    </lineage>
</organism>
<evidence type="ECO:0000313" key="4">
    <source>
        <dbReference type="EMBL" id="PSR79547.1"/>
    </source>
</evidence>
<dbReference type="SMART" id="SM00369">
    <property type="entry name" value="LRR_TYP"/>
    <property type="match status" value="7"/>
</dbReference>
<dbReference type="InterPro" id="IPR003591">
    <property type="entry name" value="Leu-rich_rpt_typical-subtyp"/>
</dbReference>
<keyword evidence="1" id="KW-0433">Leucine-rich repeat</keyword>
<dbReference type="PROSITE" id="PS51450">
    <property type="entry name" value="LRR"/>
    <property type="match status" value="1"/>
</dbReference>
<gene>
    <name evidence="4" type="ORF">BD289DRAFT_485502</name>
</gene>
<feature type="compositionally biased region" description="Low complexity" evidence="3">
    <location>
        <begin position="81"/>
        <end position="108"/>
    </location>
</feature>
<dbReference type="InterPro" id="IPR032675">
    <property type="entry name" value="LRR_dom_sf"/>
</dbReference>
<dbReference type="InterPro" id="IPR050216">
    <property type="entry name" value="LRR_domain-containing"/>
</dbReference>
<evidence type="ECO:0000256" key="3">
    <source>
        <dbReference type="SAM" id="MobiDB-lite"/>
    </source>
</evidence>
<protein>
    <recommendedName>
        <fullName evidence="6">Leucine-rich repeat-containing protein 40</fullName>
    </recommendedName>
</protein>
<keyword evidence="2" id="KW-0677">Repeat</keyword>
<feature type="region of interest" description="Disordered" evidence="3">
    <location>
        <begin position="1"/>
        <end position="503"/>
    </location>
</feature>
<feature type="compositionally biased region" description="Polar residues" evidence="3">
    <location>
        <begin position="117"/>
        <end position="126"/>
    </location>
</feature>